<name>A0A9X3S5Y7_9ACTN</name>
<reference evidence="3" key="1">
    <citation type="submission" date="2022-10" db="EMBL/GenBank/DDBJ databases">
        <title>The WGS of Solirubrobacter ginsenosidimutans DSM 21036.</title>
        <authorList>
            <person name="Jiang Z."/>
        </authorList>
    </citation>
    <scope>NUCLEOTIDE SEQUENCE</scope>
    <source>
        <strain evidence="3">DSM 21036</strain>
    </source>
</reference>
<accession>A0A9X3S5Y7</accession>
<dbReference type="AlphaFoldDB" id="A0A9X3S5Y7"/>
<proteinExistence type="predicted"/>
<evidence type="ECO:0000256" key="1">
    <source>
        <dbReference type="SAM" id="MobiDB-lite"/>
    </source>
</evidence>
<evidence type="ECO:0000256" key="2">
    <source>
        <dbReference type="SAM" id="SignalP"/>
    </source>
</evidence>
<comment type="caution">
    <text evidence="3">The sequence shown here is derived from an EMBL/GenBank/DDBJ whole genome shotgun (WGS) entry which is preliminary data.</text>
</comment>
<evidence type="ECO:0000313" key="3">
    <source>
        <dbReference type="EMBL" id="MDA0162148.1"/>
    </source>
</evidence>
<feature type="chain" id="PRO_5040750764" evidence="2">
    <location>
        <begin position="22"/>
        <end position="373"/>
    </location>
</feature>
<organism evidence="3 4">
    <name type="scientific">Solirubrobacter ginsenosidimutans</name>
    <dbReference type="NCBI Taxonomy" id="490573"/>
    <lineage>
        <taxon>Bacteria</taxon>
        <taxon>Bacillati</taxon>
        <taxon>Actinomycetota</taxon>
        <taxon>Thermoleophilia</taxon>
        <taxon>Solirubrobacterales</taxon>
        <taxon>Solirubrobacteraceae</taxon>
        <taxon>Solirubrobacter</taxon>
    </lineage>
</organism>
<feature type="region of interest" description="Disordered" evidence="1">
    <location>
        <begin position="192"/>
        <end position="247"/>
    </location>
</feature>
<gene>
    <name evidence="3" type="ORF">OM076_17880</name>
</gene>
<dbReference type="InterPro" id="IPR021655">
    <property type="entry name" value="Put_metal-bd"/>
</dbReference>
<feature type="signal peptide" evidence="2">
    <location>
        <begin position="1"/>
        <end position="21"/>
    </location>
</feature>
<dbReference type="RefSeq" id="WP_270041385.1">
    <property type="nucleotide sequence ID" value="NZ_JAPDOD010000016.1"/>
</dbReference>
<keyword evidence="2" id="KW-0732">Signal</keyword>
<dbReference type="EMBL" id="JAPDOD010000016">
    <property type="protein sequence ID" value="MDA0162148.1"/>
    <property type="molecule type" value="Genomic_DNA"/>
</dbReference>
<dbReference type="Pfam" id="PF11617">
    <property type="entry name" value="Cu-binding_MopE"/>
    <property type="match status" value="2"/>
</dbReference>
<sequence length="373" mass="38464">MLRALLIATALLALAPAHALAGTFAVTNGTIVYTGEDGQDEIAAFETAGTVRFTRFGGTSLGAPDGTCTLAPGGQSVVCPKGGVTAVILNLAGGDDVAAISPALSMPVILNGGDGKDGLFGGGGFDIFNGGGGDDNIVARDGRSESVDCGDGDDTAISDDGDLRTSCEHIEGDADLDGVRRPADCNDANPAIRPGATDIPDNGVDENCDGADATNLDRDGDGVPRPQDCDDSDPAIRPGAREIRGNDVDENCDTKVEPFPPLLGSIPVAWDRAGSGTRNVRLVAKKFLKGATIEVRCTGGGCPSKTFKRTVRRSSENLHAALGSRVLRRGARLEVRVTSASRIGRLVRFRFSKAGEPDVDFLCLPPGGGTRDC</sequence>
<dbReference type="SUPFAM" id="SSF51120">
    <property type="entry name" value="beta-Roll"/>
    <property type="match status" value="1"/>
</dbReference>
<dbReference type="InterPro" id="IPR011049">
    <property type="entry name" value="Serralysin-like_metalloprot_C"/>
</dbReference>
<keyword evidence="4" id="KW-1185">Reference proteome</keyword>
<evidence type="ECO:0000313" key="4">
    <source>
        <dbReference type="Proteomes" id="UP001149140"/>
    </source>
</evidence>
<protein>
    <submittedName>
        <fullName evidence="3">Metal-binding motif-containing protein</fullName>
    </submittedName>
</protein>
<dbReference type="Proteomes" id="UP001149140">
    <property type="component" value="Unassembled WGS sequence"/>
</dbReference>